<keyword evidence="1" id="KW-1133">Transmembrane helix</keyword>
<evidence type="ECO:0000256" key="1">
    <source>
        <dbReference type="SAM" id="Phobius"/>
    </source>
</evidence>
<evidence type="ECO:0000313" key="3">
    <source>
        <dbReference type="Proteomes" id="UP000469011"/>
    </source>
</evidence>
<comment type="caution">
    <text evidence="2">The sequence shown here is derived from an EMBL/GenBank/DDBJ whole genome shotgun (WGS) entry which is preliminary data.</text>
</comment>
<keyword evidence="1" id="KW-0472">Membrane</keyword>
<organism evidence="2 3">
    <name type="scientific">Jiella pacifica</name>
    <dbReference type="NCBI Taxonomy" id="2696469"/>
    <lineage>
        <taxon>Bacteria</taxon>
        <taxon>Pseudomonadati</taxon>
        <taxon>Pseudomonadota</taxon>
        <taxon>Alphaproteobacteria</taxon>
        <taxon>Hyphomicrobiales</taxon>
        <taxon>Aurantimonadaceae</taxon>
        <taxon>Jiella</taxon>
    </lineage>
</organism>
<gene>
    <name evidence="2" type="ORF">GTK09_23935</name>
</gene>
<accession>A0A6N9T8B9</accession>
<protein>
    <submittedName>
        <fullName evidence="2">Uncharacterized protein</fullName>
    </submittedName>
</protein>
<dbReference type="AlphaFoldDB" id="A0A6N9T8B9"/>
<dbReference type="EMBL" id="JAAAMG010000030">
    <property type="protein sequence ID" value="NDW07471.1"/>
    <property type="molecule type" value="Genomic_DNA"/>
</dbReference>
<keyword evidence="1" id="KW-0812">Transmembrane</keyword>
<name>A0A6N9T8B9_9HYPH</name>
<dbReference type="Proteomes" id="UP000469011">
    <property type="component" value="Unassembled WGS sequence"/>
</dbReference>
<proteinExistence type="predicted"/>
<keyword evidence="3" id="KW-1185">Reference proteome</keyword>
<evidence type="ECO:0000313" key="2">
    <source>
        <dbReference type="EMBL" id="NDW07471.1"/>
    </source>
</evidence>
<feature type="transmembrane region" description="Helical" evidence="1">
    <location>
        <begin position="24"/>
        <end position="41"/>
    </location>
</feature>
<reference evidence="2 3" key="1">
    <citation type="submission" date="2020-01" db="EMBL/GenBank/DDBJ databases">
        <title>Jiella pacifica sp. nov.</title>
        <authorList>
            <person name="Xue Z."/>
            <person name="Zhu S."/>
            <person name="Chen J."/>
            <person name="Yang J."/>
        </authorList>
    </citation>
    <scope>NUCLEOTIDE SEQUENCE [LARGE SCALE GENOMIC DNA]</scope>
    <source>
        <strain evidence="2 3">40Bstr34</strain>
    </source>
</reference>
<sequence>MAGLCVILRRMAVGGDIAWVQLNFLWMHGLGFLIAYLAILLSNRMQKRMFEDLTVALFLRGVKAVRDVAMNVWTSSSQNGASGRE</sequence>